<dbReference type="AlphaFoldDB" id="A0A7K1FE57"/>
<dbReference type="EMBL" id="WLYK01000001">
    <property type="protein sequence ID" value="MTD12378.1"/>
    <property type="molecule type" value="Genomic_DNA"/>
</dbReference>
<dbReference type="Proteomes" id="UP000460221">
    <property type="component" value="Unassembled WGS sequence"/>
</dbReference>
<keyword evidence="3" id="KW-1185">Reference proteome</keyword>
<evidence type="ECO:0000313" key="3">
    <source>
        <dbReference type="Proteomes" id="UP000460221"/>
    </source>
</evidence>
<proteinExistence type="predicted"/>
<feature type="transmembrane region" description="Helical" evidence="1">
    <location>
        <begin position="131"/>
        <end position="149"/>
    </location>
</feature>
<protein>
    <recommendedName>
        <fullName evidence="4">DUF3159 domain-containing protein</fullName>
    </recommendedName>
</protein>
<feature type="transmembrane region" description="Helical" evidence="1">
    <location>
        <begin position="56"/>
        <end position="81"/>
    </location>
</feature>
<keyword evidence="1" id="KW-0812">Transmembrane</keyword>
<dbReference type="RefSeq" id="WP_154766454.1">
    <property type="nucleotide sequence ID" value="NZ_WLYK01000001.1"/>
</dbReference>
<name>A0A7K1FE57_9ACTN</name>
<feature type="transmembrane region" description="Helical" evidence="1">
    <location>
        <begin position="87"/>
        <end position="110"/>
    </location>
</feature>
<evidence type="ECO:0008006" key="4">
    <source>
        <dbReference type="Google" id="ProtNLM"/>
    </source>
</evidence>
<reference evidence="2 3" key="1">
    <citation type="submission" date="2019-11" db="EMBL/GenBank/DDBJ databases">
        <authorList>
            <person name="Jiang L.-Q."/>
        </authorList>
    </citation>
    <scope>NUCLEOTIDE SEQUENCE [LARGE SCALE GENOMIC DNA]</scope>
    <source>
        <strain evidence="2 3">YIM 132087</strain>
    </source>
</reference>
<keyword evidence="1" id="KW-1133">Transmembrane helix</keyword>
<feature type="transmembrane region" description="Helical" evidence="1">
    <location>
        <begin position="169"/>
        <end position="186"/>
    </location>
</feature>
<organism evidence="2 3">
    <name type="scientific">Nakamurella alba</name>
    <dbReference type="NCBI Taxonomy" id="2665158"/>
    <lineage>
        <taxon>Bacteria</taxon>
        <taxon>Bacillati</taxon>
        <taxon>Actinomycetota</taxon>
        <taxon>Actinomycetes</taxon>
        <taxon>Nakamurellales</taxon>
        <taxon>Nakamurellaceae</taxon>
        <taxon>Nakamurella</taxon>
    </lineage>
</organism>
<evidence type="ECO:0000313" key="2">
    <source>
        <dbReference type="EMBL" id="MTD12378.1"/>
    </source>
</evidence>
<sequence>MNPKSLLLGLLPWIVFSLIVHRAGATVAGLAAVAAVVTALALMVKDGLRGIKIIDVTGVLVFGGFAVVAFAGGTDAATWVADYGRGSAAALLGVVMLASAAVLPFSEQYARESVPQEYWHSPVFRAVNRKISAVWGVVMLAMAGSHLLAGYLDPAGSVAGGTINATGPAGLLLNWVVPAALVFAGYKATQALTAGASNPAAAAAQRG</sequence>
<comment type="caution">
    <text evidence="2">The sequence shown here is derived from an EMBL/GenBank/DDBJ whole genome shotgun (WGS) entry which is preliminary data.</text>
</comment>
<accession>A0A7K1FE57</accession>
<feature type="transmembrane region" description="Helical" evidence="1">
    <location>
        <begin position="27"/>
        <end position="44"/>
    </location>
</feature>
<gene>
    <name evidence="2" type="ORF">GIS00_00280</name>
</gene>
<evidence type="ECO:0000256" key="1">
    <source>
        <dbReference type="SAM" id="Phobius"/>
    </source>
</evidence>
<keyword evidence="1" id="KW-0472">Membrane</keyword>